<gene>
    <name evidence="2" type="ORF">BPOR_0500g00050</name>
</gene>
<dbReference type="Proteomes" id="UP000297280">
    <property type="component" value="Unassembled WGS sequence"/>
</dbReference>
<keyword evidence="3" id="KW-1185">Reference proteome</keyword>
<evidence type="ECO:0000313" key="2">
    <source>
        <dbReference type="EMBL" id="TGO84479.1"/>
    </source>
</evidence>
<accession>A0A4Z1KRD4</accession>
<organism evidence="2 3">
    <name type="scientific">Botrytis porri</name>
    <dbReference type="NCBI Taxonomy" id="87229"/>
    <lineage>
        <taxon>Eukaryota</taxon>
        <taxon>Fungi</taxon>
        <taxon>Dikarya</taxon>
        <taxon>Ascomycota</taxon>
        <taxon>Pezizomycotina</taxon>
        <taxon>Leotiomycetes</taxon>
        <taxon>Helotiales</taxon>
        <taxon>Sclerotiniaceae</taxon>
        <taxon>Botrytis</taxon>
    </lineage>
</organism>
<feature type="region of interest" description="Disordered" evidence="1">
    <location>
        <begin position="22"/>
        <end position="41"/>
    </location>
</feature>
<dbReference type="AlphaFoldDB" id="A0A4Z1KRD4"/>
<dbReference type="EMBL" id="PQXO01000499">
    <property type="protein sequence ID" value="TGO84479.1"/>
    <property type="molecule type" value="Genomic_DNA"/>
</dbReference>
<reference evidence="2 3" key="1">
    <citation type="submission" date="2017-12" db="EMBL/GenBank/DDBJ databases">
        <title>Comparative genomics of Botrytis spp.</title>
        <authorList>
            <person name="Valero-Jimenez C.A."/>
            <person name="Tapia P."/>
            <person name="Veloso J."/>
            <person name="Silva-Moreno E."/>
            <person name="Staats M."/>
            <person name="Valdes J.H."/>
            <person name="Van Kan J.A.L."/>
        </authorList>
    </citation>
    <scope>NUCLEOTIDE SEQUENCE [LARGE SCALE GENOMIC DNA]</scope>
    <source>
        <strain evidence="2 3">MUCL3349</strain>
    </source>
</reference>
<proteinExistence type="predicted"/>
<sequence>MLRLKQRCPTCVTKAVAARVAERKAREERERQAERNGERGEVLRQLTMEEDEEEETPRVCQQQFADANFSLHTCTPGKKLFWYVEPDELVADIEDELSYGTGLQKIVESMATKAELSPKYHDQNPRRLTDPIDSPFSTAAITTTINNHQDKFPSLEGNSTTPLSPMSTLLGDTASGEGSPKLLDDTKGTFGLGIYF</sequence>
<name>A0A4Z1KRD4_9HELO</name>
<comment type="caution">
    <text evidence="2">The sequence shown here is derived from an EMBL/GenBank/DDBJ whole genome shotgun (WGS) entry which is preliminary data.</text>
</comment>
<evidence type="ECO:0000313" key="3">
    <source>
        <dbReference type="Proteomes" id="UP000297280"/>
    </source>
</evidence>
<evidence type="ECO:0000256" key="1">
    <source>
        <dbReference type="SAM" id="MobiDB-lite"/>
    </source>
</evidence>
<protein>
    <submittedName>
        <fullName evidence="2">Uncharacterized protein</fullName>
    </submittedName>
</protein>